<evidence type="ECO:0000256" key="1">
    <source>
        <dbReference type="SAM" id="Phobius"/>
    </source>
</evidence>
<protein>
    <recommendedName>
        <fullName evidence="4">Transmembrane protein</fullName>
    </recommendedName>
</protein>
<keyword evidence="3" id="KW-1185">Reference proteome</keyword>
<keyword evidence="1" id="KW-0812">Transmembrane</keyword>
<gene>
    <name evidence="2" type="ORF">K469DRAFT_159301</name>
</gene>
<organism evidence="2 3">
    <name type="scientific">Zopfia rhizophila CBS 207.26</name>
    <dbReference type="NCBI Taxonomy" id="1314779"/>
    <lineage>
        <taxon>Eukaryota</taxon>
        <taxon>Fungi</taxon>
        <taxon>Dikarya</taxon>
        <taxon>Ascomycota</taxon>
        <taxon>Pezizomycotina</taxon>
        <taxon>Dothideomycetes</taxon>
        <taxon>Dothideomycetes incertae sedis</taxon>
        <taxon>Zopfiaceae</taxon>
        <taxon>Zopfia</taxon>
    </lineage>
</organism>
<keyword evidence="1" id="KW-0472">Membrane</keyword>
<name>A0A6A6E0C7_9PEZI</name>
<dbReference type="AlphaFoldDB" id="A0A6A6E0C7"/>
<evidence type="ECO:0000313" key="3">
    <source>
        <dbReference type="Proteomes" id="UP000800200"/>
    </source>
</evidence>
<accession>A0A6A6E0C7</accession>
<reference evidence="2" key="1">
    <citation type="journal article" date="2020" name="Stud. Mycol.">
        <title>101 Dothideomycetes genomes: a test case for predicting lifestyles and emergence of pathogens.</title>
        <authorList>
            <person name="Haridas S."/>
            <person name="Albert R."/>
            <person name="Binder M."/>
            <person name="Bloem J."/>
            <person name="Labutti K."/>
            <person name="Salamov A."/>
            <person name="Andreopoulos B."/>
            <person name="Baker S."/>
            <person name="Barry K."/>
            <person name="Bills G."/>
            <person name="Bluhm B."/>
            <person name="Cannon C."/>
            <person name="Castanera R."/>
            <person name="Culley D."/>
            <person name="Daum C."/>
            <person name="Ezra D."/>
            <person name="Gonzalez J."/>
            <person name="Henrissat B."/>
            <person name="Kuo A."/>
            <person name="Liang C."/>
            <person name="Lipzen A."/>
            <person name="Lutzoni F."/>
            <person name="Magnuson J."/>
            <person name="Mondo S."/>
            <person name="Nolan M."/>
            <person name="Ohm R."/>
            <person name="Pangilinan J."/>
            <person name="Park H.-J."/>
            <person name="Ramirez L."/>
            <person name="Alfaro M."/>
            <person name="Sun H."/>
            <person name="Tritt A."/>
            <person name="Yoshinaga Y."/>
            <person name="Zwiers L.-H."/>
            <person name="Turgeon B."/>
            <person name="Goodwin S."/>
            <person name="Spatafora J."/>
            <person name="Crous P."/>
            <person name="Grigoriev I."/>
        </authorList>
    </citation>
    <scope>NUCLEOTIDE SEQUENCE</scope>
    <source>
        <strain evidence="2">CBS 207.26</strain>
    </source>
</reference>
<sequence>MRREFYSKFCSSPTVQPDSTSWACFCTHTANHITSLIPFLCFTMPAVMATGSFVEPELGTWTEGYRIRLEMERRVQSEIQAVFSACKTRPGYGKERVLEEGSPRGFREGKLRRRRNGKLCFFSRLLVLPDLPDLPDLLFAFLAFRSLLLLLRPFAPLVMFFFFFLLGGWVPLPFSFRTLVGNKFGGGL</sequence>
<keyword evidence="1" id="KW-1133">Transmembrane helix</keyword>
<feature type="transmembrane region" description="Helical" evidence="1">
    <location>
        <begin position="154"/>
        <end position="174"/>
    </location>
</feature>
<dbReference type="Proteomes" id="UP000800200">
    <property type="component" value="Unassembled WGS sequence"/>
</dbReference>
<proteinExistence type="predicted"/>
<evidence type="ECO:0000313" key="2">
    <source>
        <dbReference type="EMBL" id="KAF2185397.1"/>
    </source>
</evidence>
<evidence type="ECO:0008006" key="4">
    <source>
        <dbReference type="Google" id="ProtNLM"/>
    </source>
</evidence>
<dbReference type="EMBL" id="ML994633">
    <property type="protein sequence ID" value="KAF2185397.1"/>
    <property type="molecule type" value="Genomic_DNA"/>
</dbReference>